<dbReference type="OrthoDB" id="610337at2759"/>
<accession>A0A9Q0FM15</accession>
<dbReference type="InterPro" id="IPR017451">
    <property type="entry name" value="F-box-assoc_interact_dom"/>
</dbReference>
<feature type="non-terminal residue" evidence="2">
    <location>
        <position position="290"/>
    </location>
</feature>
<dbReference type="PANTHER" id="PTHR31672:SF13">
    <property type="entry name" value="F-BOX PROTEIN CPR30-LIKE"/>
    <property type="match status" value="1"/>
</dbReference>
<reference evidence="2" key="1">
    <citation type="submission" date="2022-02" db="EMBL/GenBank/DDBJ databases">
        <authorList>
            <person name="Henning P.M."/>
            <person name="McCubbin A.G."/>
            <person name="Shore J.S."/>
        </authorList>
    </citation>
    <scope>NUCLEOTIDE SEQUENCE</scope>
    <source>
        <strain evidence="2">F60SS</strain>
        <tissue evidence="2">Leaves</tissue>
    </source>
</reference>
<dbReference type="SUPFAM" id="SSF50965">
    <property type="entry name" value="Galactose oxidase, central domain"/>
    <property type="match status" value="1"/>
</dbReference>
<protein>
    <recommendedName>
        <fullName evidence="1">F-box associated beta-propeller type 3 domain-containing protein</fullName>
    </recommendedName>
</protein>
<comment type="caution">
    <text evidence="2">The sequence shown here is derived from an EMBL/GenBank/DDBJ whole genome shotgun (WGS) entry which is preliminary data.</text>
</comment>
<gene>
    <name evidence="2" type="ORF">Tsubulata_044219</name>
</gene>
<feature type="domain" description="F-box associated beta-propeller type 3" evidence="1">
    <location>
        <begin position="24"/>
        <end position="229"/>
    </location>
</feature>
<dbReference type="EMBL" id="JAKUCV010005044">
    <property type="protein sequence ID" value="KAJ4832912.1"/>
    <property type="molecule type" value="Genomic_DNA"/>
</dbReference>
<reference evidence="2" key="2">
    <citation type="journal article" date="2023" name="Plants (Basel)">
        <title>Annotation of the Turnera subulata (Passifloraceae) Draft Genome Reveals the S-Locus Evolved after the Divergence of Turneroideae from Passifloroideae in a Stepwise Manner.</title>
        <authorList>
            <person name="Henning P.M."/>
            <person name="Roalson E.H."/>
            <person name="Mir W."/>
            <person name="McCubbin A.G."/>
            <person name="Shore J.S."/>
        </authorList>
    </citation>
    <scope>NUCLEOTIDE SEQUENCE</scope>
    <source>
        <strain evidence="2">F60SS</strain>
    </source>
</reference>
<dbReference type="InterPro" id="IPR013187">
    <property type="entry name" value="F-box-assoc_dom_typ3"/>
</dbReference>
<dbReference type="InterPro" id="IPR011043">
    <property type="entry name" value="Gal_Oxase/kelch_b-propeller"/>
</dbReference>
<evidence type="ECO:0000313" key="3">
    <source>
        <dbReference type="Proteomes" id="UP001141552"/>
    </source>
</evidence>
<evidence type="ECO:0000313" key="2">
    <source>
        <dbReference type="EMBL" id="KAJ4832912.1"/>
    </source>
</evidence>
<proteinExistence type="predicted"/>
<dbReference type="Pfam" id="PF08268">
    <property type="entry name" value="FBA_3"/>
    <property type="match status" value="1"/>
</dbReference>
<sequence length="290" mass="33286">MVFPDPNLRQVRPRFFPFKPRKGFTFPLGSCHGTLALGSQDGNLDFWNPTTNQCYSTSLAPDHTRALNRISTRSVLYHDTCSNQYKLVQAVGVGGICEFQSYNLEANGFTTFHTLPDIDDHVCHSLRSRRTLSCFVNGALHWLVPRSGDGFRSEIVALHLETLECYKLPLVQYRYCEPTLVVFGGLLCATFSNCRDGGTRYDIDVWVMKEYGGEWTRLFNLITPEPHKYVYPIAYSKNRDKVLLHFFSPWDSLEWYHLKQEKLIPVNIPGAPQYPFQAILFLPSLVNYQS</sequence>
<organism evidence="2 3">
    <name type="scientific">Turnera subulata</name>
    <dbReference type="NCBI Taxonomy" id="218843"/>
    <lineage>
        <taxon>Eukaryota</taxon>
        <taxon>Viridiplantae</taxon>
        <taxon>Streptophyta</taxon>
        <taxon>Embryophyta</taxon>
        <taxon>Tracheophyta</taxon>
        <taxon>Spermatophyta</taxon>
        <taxon>Magnoliopsida</taxon>
        <taxon>eudicotyledons</taxon>
        <taxon>Gunneridae</taxon>
        <taxon>Pentapetalae</taxon>
        <taxon>rosids</taxon>
        <taxon>fabids</taxon>
        <taxon>Malpighiales</taxon>
        <taxon>Passifloraceae</taxon>
        <taxon>Turnera</taxon>
    </lineage>
</organism>
<dbReference type="NCBIfam" id="TIGR01640">
    <property type="entry name" value="F_box_assoc_1"/>
    <property type="match status" value="1"/>
</dbReference>
<keyword evidence="3" id="KW-1185">Reference proteome</keyword>
<dbReference type="PANTHER" id="PTHR31672">
    <property type="entry name" value="BNACNNG10540D PROTEIN"/>
    <property type="match status" value="1"/>
</dbReference>
<name>A0A9Q0FM15_9ROSI</name>
<dbReference type="AlphaFoldDB" id="A0A9Q0FM15"/>
<dbReference type="InterPro" id="IPR050796">
    <property type="entry name" value="SCF_F-box_component"/>
</dbReference>
<evidence type="ECO:0000259" key="1">
    <source>
        <dbReference type="Pfam" id="PF08268"/>
    </source>
</evidence>
<dbReference type="Proteomes" id="UP001141552">
    <property type="component" value="Unassembled WGS sequence"/>
</dbReference>